<protein>
    <submittedName>
        <fullName evidence="2">Uncharacterized protein</fullName>
    </submittedName>
</protein>
<dbReference type="EMBL" id="BLAL01000034">
    <property type="protein sequence ID" value="GES78166.1"/>
    <property type="molecule type" value="Genomic_DNA"/>
</dbReference>
<gene>
    <name evidence="2" type="ORF">RCL2_000548100</name>
</gene>
<dbReference type="AlphaFoldDB" id="A0A8H3L3I2"/>
<keyword evidence="1" id="KW-0472">Membrane</keyword>
<accession>A0A8H3L3I2</accession>
<evidence type="ECO:0000256" key="1">
    <source>
        <dbReference type="SAM" id="Phobius"/>
    </source>
</evidence>
<comment type="caution">
    <text evidence="2">The sequence shown here is derived from an EMBL/GenBank/DDBJ whole genome shotgun (WGS) entry which is preliminary data.</text>
</comment>
<evidence type="ECO:0000313" key="2">
    <source>
        <dbReference type="EMBL" id="GES78166.1"/>
    </source>
</evidence>
<feature type="transmembrane region" description="Helical" evidence="1">
    <location>
        <begin position="67"/>
        <end position="87"/>
    </location>
</feature>
<reference evidence="2" key="1">
    <citation type="submission" date="2019-10" db="EMBL/GenBank/DDBJ databases">
        <title>Conservation and host-specific expression of non-tandemly repeated heterogenous ribosome RNA gene in arbuscular mycorrhizal fungi.</title>
        <authorList>
            <person name="Maeda T."/>
            <person name="Kobayashi Y."/>
            <person name="Nakagawa T."/>
            <person name="Ezawa T."/>
            <person name="Yamaguchi K."/>
            <person name="Bino T."/>
            <person name="Nishimoto Y."/>
            <person name="Shigenobu S."/>
            <person name="Kawaguchi M."/>
        </authorList>
    </citation>
    <scope>NUCLEOTIDE SEQUENCE</scope>
    <source>
        <strain evidence="2">HR1</strain>
    </source>
</reference>
<keyword evidence="1" id="KW-1133">Transmembrane helix</keyword>
<name>A0A8H3L3I2_9GLOM</name>
<sequence length="99" mass="11575">MSELQGITLPISKKTPEFQDFMLPINRKYRNSKAISRKIPCKSHSFTLFPLSFLFLSPFFLSHGSPFLTTFLFSRLFVWKQISVTGLRTRIRRQSPFDA</sequence>
<keyword evidence="1" id="KW-0812">Transmembrane</keyword>
<dbReference type="Proteomes" id="UP000615446">
    <property type="component" value="Unassembled WGS sequence"/>
</dbReference>
<evidence type="ECO:0000313" key="3">
    <source>
        <dbReference type="Proteomes" id="UP000615446"/>
    </source>
</evidence>
<proteinExistence type="predicted"/>
<organism evidence="2 3">
    <name type="scientific">Rhizophagus clarus</name>
    <dbReference type="NCBI Taxonomy" id="94130"/>
    <lineage>
        <taxon>Eukaryota</taxon>
        <taxon>Fungi</taxon>
        <taxon>Fungi incertae sedis</taxon>
        <taxon>Mucoromycota</taxon>
        <taxon>Glomeromycotina</taxon>
        <taxon>Glomeromycetes</taxon>
        <taxon>Glomerales</taxon>
        <taxon>Glomeraceae</taxon>
        <taxon>Rhizophagus</taxon>
    </lineage>
</organism>